<reference evidence="1" key="1">
    <citation type="submission" date="2022-11" db="EMBL/GenBank/DDBJ databases">
        <title>Centuries of genome instability and evolution in soft-shell clam transmissible cancer (bioRxiv).</title>
        <authorList>
            <person name="Hart S.F.M."/>
            <person name="Yonemitsu M.A."/>
            <person name="Giersch R.M."/>
            <person name="Beal B.F."/>
            <person name="Arriagada G."/>
            <person name="Davis B.W."/>
            <person name="Ostrander E.A."/>
            <person name="Goff S.P."/>
            <person name="Metzger M.J."/>
        </authorList>
    </citation>
    <scope>NUCLEOTIDE SEQUENCE</scope>
    <source>
        <strain evidence="1">MELC-2E11</strain>
        <tissue evidence="1">Siphon/mantle</tissue>
    </source>
</reference>
<evidence type="ECO:0000313" key="2">
    <source>
        <dbReference type="Proteomes" id="UP001164746"/>
    </source>
</evidence>
<protein>
    <recommendedName>
        <fullName evidence="3">DNA-directed DNA polymerase</fullName>
    </recommendedName>
</protein>
<dbReference type="EMBL" id="CP111015">
    <property type="protein sequence ID" value="WAR04049.1"/>
    <property type="molecule type" value="Genomic_DNA"/>
</dbReference>
<gene>
    <name evidence="1" type="ORF">MAR_010607</name>
</gene>
<name>A0ABY7E4B9_MYAAR</name>
<evidence type="ECO:0000313" key="1">
    <source>
        <dbReference type="EMBL" id="WAR04049.1"/>
    </source>
</evidence>
<dbReference type="InterPro" id="IPR043502">
    <property type="entry name" value="DNA/RNA_pol_sf"/>
</dbReference>
<dbReference type="SUPFAM" id="SSF56672">
    <property type="entry name" value="DNA/RNA polymerases"/>
    <property type="match status" value="1"/>
</dbReference>
<dbReference type="Proteomes" id="UP001164746">
    <property type="component" value="Chromosome 4"/>
</dbReference>
<keyword evidence="2" id="KW-1185">Reference proteome</keyword>
<sequence>MHKVLQFDARAWFKEYIDFNTQKRTYAKNAFEKDFLKLTNNSVFGKTIENLRKRDSHADKHLFDNSDYPSDDKFHNKKVIGKVKDEATSFCNLF</sequence>
<organism evidence="1 2">
    <name type="scientific">Mya arenaria</name>
    <name type="common">Soft-shell clam</name>
    <dbReference type="NCBI Taxonomy" id="6604"/>
    <lineage>
        <taxon>Eukaryota</taxon>
        <taxon>Metazoa</taxon>
        <taxon>Spiralia</taxon>
        <taxon>Lophotrochozoa</taxon>
        <taxon>Mollusca</taxon>
        <taxon>Bivalvia</taxon>
        <taxon>Autobranchia</taxon>
        <taxon>Heteroconchia</taxon>
        <taxon>Euheterodonta</taxon>
        <taxon>Imparidentia</taxon>
        <taxon>Neoheterodontei</taxon>
        <taxon>Myida</taxon>
        <taxon>Myoidea</taxon>
        <taxon>Myidae</taxon>
        <taxon>Mya</taxon>
    </lineage>
</organism>
<accession>A0ABY7E4B9</accession>
<evidence type="ECO:0008006" key="3">
    <source>
        <dbReference type="Google" id="ProtNLM"/>
    </source>
</evidence>
<proteinExistence type="predicted"/>